<keyword evidence="1" id="KW-0175">Coiled coil</keyword>
<dbReference type="PANTHER" id="PTHR11505">
    <property type="entry name" value="L1 TRANSPOSABLE ELEMENT-RELATED"/>
    <property type="match status" value="1"/>
</dbReference>
<evidence type="ECO:0000313" key="4">
    <source>
        <dbReference type="Proteomes" id="UP001519460"/>
    </source>
</evidence>
<dbReference type="Gene3D" id="3.30.70.1820">
    <property type="entry name" value="L1 transposable element, RRM domain"/>
    <property type="match status" value="1"/>
</dbReference>
<dbReference type="InterPro" id="IPR004244">
    <property type="entry name" value="Transposase_22"/>
</dbReference>
<feature type="coiled-coil region" evidence="1">
    <location>
        <begin position="32"/>
        <end position="59"/>
    </location>
</feature>
<organism evidence="3 4">
    <name type="scientific">Batillaria attramentaria</name>
    <dbReference type="NCBI Taxonomy" id="370345"/>
    <lineage>
        <taxon>Eukaryota</taxon>
        <taxon>Metazoa</taxon>
        <taxon>Spiralia</taxon>
        <taxon>Lophotrochozoa</taxon>
        <taxon>Mollusca</taxon>
        <taxon>Gastropoda</taxon>
        <taxon>Caenogastropoda</taxon>
        <taxon>Sorbeoconcha</taxon>
        <taxon>Cerithioidea</taxon>
        <taxon>Batillariidae</taxon>
        <taxon>Batillaria</taxon>
    </lineage>
</organism>
<feature type="compositionally biased region" description="Polar residues" evidence="2">
    <location>
        <begin position="272"/>
        <end position="285"/>
    </location>
</feature>
<name>A0ABD0JFX1_9CAEN</name>
<evidence type="ECO:0000256" key="1">
    <source>
        <dbReference type="SAM" id="Coils"/>
    </source>
</evidence>
<dbReference type="AlphaFoldDB" id="A0ABD0JFX1"/>
<feature type="compositionally biased region" description="Low complexity" evidence="2">
    <location>
        <begin position="243"/>
        <end position="268"/>
    </location>
</feature>
<dbReference type="EMBL" id="JACVVK020000457">
    <property type="protein sequence ID" value="KAK7473795.1"/>
    <property type="molecule type" value="Genomic_DNA"/>
</dbReference>
<dbReference type="Proteomes" id="UP001519460">
    <property type="component" value="Unassembled WGS sequence"/>
</dbReference>
<evidence type="ECO:0000256" key="2">
    <source>
        <dbReference type="SAM" id="MobiDB-lite"/>
    </source>
</evidence>
<reference evidence="3 4" key="1">
    <citation type="journal article" date="2023" name="Sci. Data">
        <title>Genome assembly of the Korean intertidal mud-creeper Batillaria attramentaria.</title>
        <authorList>
            <person name="Patra A.K."/>
            <person name="Ho P.T."/>
            <person name="Jun S."/>
            <person name="Lee S.J."/>
            <person name="Kim Y."/>
            <person name="Won Y.J."/>
        </authorList>
    </citation>
    <scope>NUCLEOTIDE SEQUENCE [LARGE SCALE GENOMIC DNA]</scope>
    <source>
        <strain evidence="3">Wonlab-2016</strain>
    </source>
</reference>
<gene>
    <name evidence="3" type="ORF">BaRGS_00034963</name>
</gene>
<sequence length="342" mass="37352">MSELREIKQYVQGFDARMTAVENSVQANSDIIHDLRDENASLKEKVEGLEKAVEKQEIYSRRENFKLYGIPEQPREDFNACKQAVVDLLNTCSQDDSWLAADLVRAHRVGAARDGESRNSNNPRPVIVRMVSWEDKMAIVRNRSLRAELRRRNINIGDDLTLRQSQQLRDLRSEGKSGFFRGARLIITENNRFADDDTMRGVAGGSGGGGGSEERGSVPDPVQHASPSTHPHRAQGVVNDGVSRSPRSSPSSSSSSLSAAGDVAVGDADVNHASTAQGVSPTWISPSMRGRGRGLCGAGNLQRDGPAKGGNRPATRASVRQNERRQGQTRLSSSWSDASHRK</sequence>
<comment type="caution">
    <text evidence="3">The sequence shown here is derived from an EMBL/GenBank/DDBJ whole genome shotgun (WGS) entry which is preliminary data.</text>
</comment>
<evidence type="ECO:0000313" key="3">
    <source>
        <dbReference type="EMBL" id="KAK7473795.1"/>
    </source>
</evidence>
<keyword evidence="4" id="KW-1185">Reference proteome</keyword>
<feature type="compositionally biased region" description="Polar residues" evidence="2">
    <location>
        <begin position="328"/>
        <end position="342"/>
    </location>
</feature>
<proteinExistence type="predicted"/>
<accession>A0ABD0JFX1</accession>
<feature type="compositionally biased region" description="Gly residues" evidence="2">
    <location>
        <begin position="202"/>
        <end position="211"/>
    </location>
</feature>
<protein>
    <submittedName>
        <fullName evidence="3">Uncharacterized protein</fullName>
    </submittedName>
</protein>
<feature type="region of interest" description="Disordered" evidence="2">
    <location>
        <begin position="196"/>
        <end position="342"/>
    </location>
</feature>